<keyword evidence="4" id="KW-1185">Reference proteome</keyword>
<evidence type="ECO:0000313" key="4">
    <source>
        <dbReference type="Proteomes" id="UP000240760"/>
    </source>
</evidence>
<sequence length="227" mass="25609">MRKQTNEQLGLLEELELVHGTHRMMLKLLQDLGFSPPDDHPDADANTSEADPGYDERTANIYKGIRDVVAEKERLEKRIERVKQEDAKQRGPSGVQKKTTGRGIPRGFLGMHFSFKRSSPNAMVPADGFDGRVIRQTAPVSFIRMPHVLIDFLNDFLVQLPRAWRENNNWTVFKLQFLAVYVLVAGFHAGTCLVGHVVNWNAADASCMLARVVVEQLLTLVIAFPFI</sequence>
<feature type="region of interest" description="Disordered" evidence="1">
    <location>
        <begin position="32"/>
        <end position="57"/>
    </location>
</feature>
<dbReference type="EMBL" id="KZ679127">
    <property type="protein sequence ID" value="PTB80080.1"/>
    <property type="molecule type" value="Genomic_DNA"/>
</dbReference>
<evidence type="ECO:0000256" key="2">
    <source>
        <dbReference type="SAM" id="Phobius"/>
    </source>
</evidence>
<proteinExistence type="predicted"/>
<keyword evidence="2" id="KW-1133">Transmembrane helix</keyword>
<dbReference type="Proteomes" id="UP000240760">
    <property type="component" value="Unassembled WGS sequence"/>
</dbReference>
<protein>
    <submittedName>
        <fullName evidence="3">Uncharacterized protein</fullName>
    </submittedName>
</protein>
<evidence type="ECO:0000313" key="3">
    <source>
        <dbReference type="EMBL" id="PTB80080.1"/>
    </source>
</evidence>
<feature type="transmembrane region" description="Helical" evidence="2">
    <location>
        <begin position="175"/>
        <end position="196"/>
    </location>
</feature>
<organism evidence="3 4">
    <name type="scientific">Trichoderma longibrachiatum ATCC 18648</name>
    <dbReference type="NCBI Taxonomy" id="983965"/>
    <lineage>
        <taxon>Eukaryota</taxon>
        <taxon>Fungi</taxon>
        <taxon>Dikarya</taxon>
        <taxon>Ascomycota</taxon>
        <taxon>Pezizomycotina</taxon>
        <taxon>Sordariomycetes</taxon>
        <taxon>Hypocreomycetidae</taxon>
        <taxon>Hypocreales</taxon>
        <taxon>Hypocreaceae</taxon>
        <taxon>Trichoderma</taxon>
    </lineage>
</organism>
<dbReference type="AlphaFoldDB" id="A0A2T4CEW5"/>
<name>A0A2T4CEW5_TRILO</name>
<reference evidence="3 4" key="1">
    <citation type="submission" date="2016-07" db="EMBL/GenBank/DDBJ databases">
        <title>Multiple horizontal gene transfer events from other fungi enriched the ability of initially mycotrophic Trichoderma (Ascomycota) to feed on dead plant biomass.</title>
        <authorList>
            <consortium name="DOE Joint Genome Institute"/>
            <person name="Aerts A."/>
            <person name="Atanasova L."/>
            <person name="Chenthamara K."/>
            <person name="Zhang J."/>
            <person name="Grujic M."/>
            <person name="Henrissat B."/>
            <person name="Kuo A."/>
            <person name="Salamov A."/>
            <person name="Lipzen A."/>
            <person name="Labutti K."/>
            <person name="Barry K."/>
            <person name="Miao Y."/>
            <person name="Rahimi M.J."/>
            <person name="Shen Q."/>
            <person name="Grigoriev I.V."/>
            <person name="Kubicek C.P."/>
            <person name="Druzhinina I.S."/>
        </authorList>
    </citation>
    <scope>NUCLEOTIDE SEQUENCE [LARGE SCALE GENOMIC DNA]</scope>
    <source>
        <strain evidence="3 4">ATCC 18648</strain>
    </source>
</reference>
<feature type="region of interest" description="Disordered" evidence="1">
    <location>
        <begin position="81"/>
        <end position="101"/>
    </location>
</feature>
<dbReference type="OrthoDB" id="4900204at2759"/>
<evidence type="ECO:0000256" key="1">
    <source>
        <dbReference type="SAM" id="MobiDB-lite"/>
    </source>
</evidence>
<accession>A0A2T4CEW5</accession>
<keyword evidence="2" id="KW-0472">Membrane</keyword>
<gene>
    <name evidence="3" type="ORF">M440DRAFT_1460136</name>
</gene>
<keyword evidence="2" id="KW-0812">Transmembrane</keyword>